<sequence length="435" mass="43509">MNASKGAARGTAKDKGRLAVLLAASMMNLMGGAAVAPALPQMSAAFPDASATEVTLVITLPALAIAIVGLAVGALADRVGKVRTLALSSLVFTAAGLSGAVLGSIEAILAGRFLLGIGIAGITVSTTALISECYDGAARSRVLALQSASMGAGILLLEFGGGVLAEFGWRMPFLVYLVGVVIFVGVLLFLREDGGGKERGETAGDRAEAPGGAEGASGRSAGGAPVFRRGDVLAAVVGGALAIFLLEVLSFAFPGKLPYFIEELGATSSTSGLFLGIHGSCMAAASLLQGRLAPRTRRSTLLVTGFALLAACFAAFFALPSLPAVLVAACVGGAGIGIVMPTVLQWVSSVMTPETSGKIMGCYTVMLNLGQFACSLVLAPVMLAVGSTGALFGVFACFAEACCVAIVLARRGVDGSAAEGFLSEDGLPGAENPGQ</sequence>
<accession>A0A842JFF4</accession>
<gene>
    <name evidence="10" type="ORF">H7313_13755</name>
</gene>
<evidence type="ECO:0000256" key="3">
    <source>
        <dbReference type="ARBA" id="ARBA00022475"/>
    </source>
</evidence>
<feature type="transmembrane region" description="Helical" evidence="8">
    <location>
        <begin position="325"/>
        <end position="347"/>
    </location>
</feature>
<keyword evidence="11" id="KW-1185">Reference proteome</keyword>
<dbReference type="GO" id="GO:0005886">
    <property type="term" value="C:plasma membrane"/>
    <property type="evidence" value="ECO:0007669"/>
    <property type="project" value="UniProtKB-SubCell"/>
</dbReference>
<dbReference type="RefSeq" id="WP_185906109.1">
    <property type="nucleotide sequence ID" value="NZ_JACMSE010000013.1"/>
</dbReference>
<keyword evidence="4 8" id="KW-0812">Transmembrane</keyword>
<dbReference type="InterPro" id="IPR020846">
    <property type="entry name" value="MFS_dom"/>
</dbReference>
<evidence type="ECO:0000256" key="4">
    <source>
        <dbReference type="ARBA" id="ARBA00022692"/>
    </source>
</evidence>
<organism evidence="10 11">
    <name type="scientific">Gordonibacter massiliensis</name>
    <name type="common">ex Traore et al. 2017</name>
    <dbReference type="NCBI Taxonomy" id="1841863"/>
    <lineage>
        <taxon>Bacteria</taxon>
        <taxon>Bacillati</taxon>
        <taxon>Actinomycetota</taxon>
        <taxon>Coriobacteriia</taxon>
        <taxon>Eggerthellales</taxon>
        <taxon>Eggerthellaceae</taxon>
        <taxon>Gordonibacter</taxon>
    </lineage>
</organism>
<feature type="transmembrane region" description="Helical" evidence="8">
    <location>
        <begin position="54"/>
        <end position="76"/>
    </location>
</feature>
<proteinExistence type="predicted"/>
<dbReference type="Pfam" id="PF07690">
    <property type="entry name" value="MFS_1"/>
    <property type="match status" value="1"/>
</dbReference>
<evidence type="ECO:0000256" key="6">
    <source>
        <dbReference type="ARBA" id="ARBA00023136"/>
    </source>
</evidence>
<comment type="subcellular location">
    <subcellularLocation>
        <location evidence="1">Cell membrane</location>
        <topology evidence="1">Multi-pass membrane protein</topology>
    </subcellularLocation>
</comment>
<comment type="caution">
    <text evidence="10">The sequence shown here is derived from an EMBL/GenBank/DDBJ whole genome shotgun (WGS) entry which is preliminary data.</text>
</comment>
<dbReference type="SUPFAM" id="SSF103473">
    <property type="entry name" value="MFS general substrate transporter"/>
    <property type="match status" value="1"/>
</dbReference>
<evidence type="ECO:0000256" key="7">
    <source>
        <dbReference type="SAM" id="MobiDB-lite"/>
    </source>
</evidence>
<protein>
    <submittedName>
        <fullName evidence="10">MFS transporter</fullName>
    </submittedName>
</protein>
<dbReference type="CDD" id="cd17473">
    <property type="entry name" value="MFS_arabinose_efflux_permease_like"/>
    <property type="match status" value="1"/>
</dbReference>
<evidence type="ECO:0000256" key="2">
    <source>
        <dbReference type="ARBA" id="ARBA00022448"/>
    </source>
</evidence>
<dbReference type="Proteomes" id="UP000587396">
    <property type="component" value="Unassembled WGS sequence"/>
</dbReference>
<dbReference type="InterPro" id="IPR050171">
    <property type="entry name" value="MFS_Transporters"/>
</dbReference>
<dbReference type="InterPro" id="IPR011701">
    <property type="entry name" value="MFS"/>
</dbReference>
<evidence type="ECO:0000256" key="8">
    <source>
        <dbReference type="SAM" id="Phobius"/>
    </source>
</evidence>
<dbReference type="AlphaFoldDB" id="A0A842JFF4"/>
<keyword evidence="3" id="KW-1003">Cell membrane</keyword>
<feature type="compositionally biased region" description="Basic and acidic residues" evidence="7">
    <location>
        <begin position="196"/>
        <end position="208"/>
    </location>
</feature>
<feature type="transmembrane region" description="Helical" evidence="8">
    <location>
        <begin position="389"/>
        <end position="409"/>
    </location>
</feature>
<reference evidence="10 11" key="1">
    <citation type="submission" date="2020-08" db="EMBL/GenBank/DDBJ databases">
        <authorList>
            <person name="Liu C."/>
            <person name="Sun Q."/>
        </authorList>
    </citation>
    <scope>NUCLEOTIDE SEQUENCE [LARGE SCALE GENOMIC DNA]</scope>
    <source>
        <strain evidence="10 11">N22</strain>
    </source>
</reference>
<feature type="transmembrane region" description="Helical" evidence="8">
    <location>
        <begin position="359"/>
        <end position="383"/>
    </location>
</feature>
<dbReference type="GO" id="GO:0022857">
    <property type="term" value="F:transmembrane transporter activity"/>
    <property type="evidence" value="ECO:0007669"/>
    <property type="project" value="InterPro"/>
</dbReference>
<evidence type="ECO:0000313" key="11">
    <source>
        <dbReference type="Proteomes" id="UP000587396"/>
    </source>
</evidence>
<dbReference type="PROSITE" id="PS50850">
    <property type="entry name" value="MFS"/>
    <property type="match status" value="1"/>
</dbReference>
<feature type="transmembrane region" description="Helical" evidence="8">
    <location>
        <begin position="300"/>
        <end position="319"/>
    </location>
</feature>
<keyword evidence="2" id="KW-0813">Transport</keyword>
<keyword evidence="6 8" id="KW-0472">Membrane</keyword>
<keyword evidence="5 8" id="KW-1133">Transmembrane helix</keyword>
<feature type="transmembrane region" description="Helical" evidence="8">
    <location>
        <begin position="111"/>
        <end position="130"/>
    </location>
</feature>
<feature type="transmembrane region" description="Helical" evidence="8">
    <location>
        <begin position="142"/>
        <end position="165"/>
    </location>
</feature>
<dbReference type="EMBL" id="JACMSE010000013">
    <property type="protein sequence ID" value="MBC2890397.1"/>
    <property type="molecule type" value="Genomic_DNA"/>
</dbReference>
<dbReference type="PANTHER" id="PTHR23517">
    <property type="entry name" value="RESISTANCE PROTEIN MDTM, PUTATIVE-RELATED-RELATED"/>
    <property type="match status" value="1"/>
</dbReference>
<feature type="transmembrane region" description="Helical" evidence="8">
    <location>
        <begin position="232"/>
        <end position="253"/>
    </location>
</feature>
<evidence type="ECO:0000256" key="5">
    <source>
        <dbReference type="ARBA" id="ARBA00022989"/>
    </source>
</evidence>
<dbReference type="InterPro" id="IPR036259">
    <property type="entry name" value="MFS_trans_sf"/>
</dbReference>
<feature type="transmembrane region" description="Helical" evidence="8">
    <location>
        <begin position="265"/>
        <end position="288"/>
    </location>
</feature>
<evidence type="ECO:0000256" key="1">
    <source>
        <dbReference type="ARBA" id="ARBA00004651"/>
    </source>
</evidence>
<evidence type="ECO:0000259" key="9">
    <source>
        <dbReference type="PROSITE" id="PS50850"/>
    </source>
</evidence>
<dbReference type="Gene3D" id="1.20.1250.20">
    <property type="entry name" value="MFS general substrate transporter like domains"/>
    <property type="match status" value="1"/>
</dbReference>
<name>A0A842JFF4_9ACTN</name>
<evidence type="ECO:0000313" key="10">
    <source>
        <dbReference type="EMBL" id="MBC2890397.1"/>
    </source>
</evidence>
<feature type="region of interest" description="Disordered" evidence="7">
    <location>
        <begin position="196"/>
        <end position="221"/>
    </location>
</feature>
<feature type="transmembrane region" description="Helical" evidence="8">
    <location>
        <begin position="171"/>
        <end position="190"/>
    </location>
</feature>
<feature type="transmembrane region" description="Helical" evidence="8">
    <location>
        <begin position="85"/>
        <end position="105"/>
    </location>
</feature>
<feature type="domain" description="Major facilitator superfamily (MFS) profile" evidence="9">
    <location>
        <begin position="17"/>
        <end position="414"/>
    </location>
</feature>